<sequence length="108" mass="11961">MTLGCHWLRQFSALDKIILTIIKISREVAKFEEIRVGSAMNFAFLLPPPQGERAPGIEGDIYLPIVAPKPVYGSHEQLLSGTELGWLAMDEVNINTDGSYLIGWAGLY</sequence>
<name>A0ABR2X182_9FUNG</name>
<evidence type="ECO:0000313" key="2">
    <source>
        <dbReference type="Proteomes" id="UP001479436"/>
    </source>
</evidence>
<reference evidence="1 2" key="1">
    <citation type="submission" date="2023-04" db="EMBL/GenBank/DDBJ databases">
        <title>Genome of Basidiobolus ranarum AG-B5.</title>
        <authorList>
            <person name="Stajich J.E."/>
            <person name="Carter-House D."/>
            <person name="Gryganskyi A."/>
        </authorList>
    </citation>
    <scope>NUCLEOTIDE SEQUENCE [LARGE SCALE GENOMIC DNA]</scope>
    <source>
        <strain evidence="1 2">AG-B5</strain>
    </source>
</reference>
<protein>
    <submittedName>
        <fullName evidence="1">Uncharacterized protein</fullName>
    </submittedName>
</protein>
<comment type="caution">
    <text evidence="1">The sequence shown here is derived from an EMBL/GenBank/DDBJ whole genome shotgun (WGS) entry which is preliminary data.</text>
</comment>
<dbReference type="EMBL" id="JASJQH010000072">
    <property type="protein sequence ID" value="KAK9767519.1"/>
    <property type="molecule type" value="Genomic_DNA"/>
</dbReference>
<organism evidence="1 2">
    <name type="scientific">Basidiobolus ranarum</name>
    <dbReference type="NCBI Taxonomy" id="34480"/>
    <lineage>
        <taxon>Eukaryota</taxon>
        <taxon>Fungi</taxon>
        <taxon>Fungi incertae sedis</taxon>
        <taxon>Zoopagomycota</taxon>
        <taxon>Entomophthoromycotina</taxon>
        <taxon>Basidiobolomycetes</taxon>
        <taxon>Basidiobolales</taxon>
        <taxon>Basidiobolaceae</taxon>
        <taxon>Basidiobolus</taxon>
    </lineage>
</organism>
<proteinExistence type="predicted"/>
<keyword evidence="2" id="KW-1185">Reference proteome</keyword>
<accession>A0ABR2X182</accession>
<evidence type="ECO:0000313" key="1">
    <source>
        <dbReference type="EMBL" id="KAK9767519.1"/>
    </source>
</evidence>
<dbReference type="Proteomes" id="UP001479436">
    <property type="component" value="Unassembled WGS sequence"/>
</dbReference>
<gene>
    <name evidence="1" type="ORF">K7432_002619</name>
</gene>